<reference evidence="1" key="1">
    <citation type="submission" date="2023-07" db="EMBL/GenBank/DDBJ databases">
        <title>Sorghum-associated microbial communities from plants grown in Nebraska, USA.</title>
        <authorList>
            <person name="Schachtman D."/>
        </authorList>
    </citation>
    <scope>NUCLEOTIDE SEQUENCE</scope>
    <source>
        <strain evidence="1">DS3754</strain>
    </source>
</reference>
<dbReference type="RefSeq" id="WP_307686888.1">
    <property type="nucleotide sequence ID" value="NZ_JAUSRD010000020.1"/>
</dbReference>
<protein>
    <submittedName>
        <fullName evidence="1">Uncharacterized protein</fullName>
    </submittedName>
</protein>
<dbReference type="Proteomes" id="UP001242045">
    <property type="component" value="Unassembled WGS sequence"/>
</dbReference>
<evidence type="ECO:0000313" key="1">
    <source>
        <dbReference type="EMBL" id="MDP9896654.1"/>
    </source>
</evidence>
<proteinExistence type="predicted"/>
<dbReference type="EMBL" id="JAUSRD010000020">
    <property type="protein sequence ID" value="MDP9896654.1"/>
    <property type="molecule type" value="Genomic_DNA"/>
</dbReference>
<sequence>MTAQNSTEKTTGELVSHYGIVTLRQRPETAKGTIFLALEDEAV</sequence>
<gene>
    <name evidence="1" type="ORF">J2W31_005790</name>
</gene>
<accession>A0AAW8D802</accession>
<evidence type="ECO:0000313" key="2">
    <source>
        <dbReference type="Proteomes" id="UP001242045"/>
    </source>
</evidence>
<organism evidence="1 2">
    <name type="scientific">Variovorax boronicumulans</name>
    <dbReference type="NCBI Taxonomy" id="436515"/>
    <lineage>
        <taxon>Bacteria</taxon>
        <taxon>Pseudomonadati</taxon>
        <taxon>Pseudomonadota</taxon>
        <taxon>Betaproteobacteria</taxon>
        <taxon>Burkholderiales</taxon>
        <taxon>Comamonadaceae</taxon>
        <taxon>Variovorax</taxon>
    </lineage>
</organism>
<comment type="caution">
    <text evidence="1">The sequence shown here is derived from an EMBL/GenBank/DDBJ whole genome shotgun (WGS) entry which is preliminary data.</text>
</comment>
<dbReference type="AlphaFoldDB" id="A0AAW8D802"/>
<name>A0AAW8D802_9BURK</name>